<reference evidence="1 2" key="1">
    <citation type="submission" date="2021-06" db="EMBL/GenBank/DDBJ databases">
        <title>Caerostris extrusa draft genome.</title>
        <authorList>
            <person name="Kono N."/>
            <person name="Arakawa K."/>
        </authorList>
    </citation>
    <scope>NUCLEOTIDE SEQUENCE [LARGE SCALE GENOMIC DNA]</scope>
</reference>
<dbReference type="AlphaFoldDB" id="A0AAV4RG04"/>
<accession>A0AAV4RG04</accession>
<evidence type="ECO:0000313" key="2">
    <source>
        <dbReference type="Proteomes" id="UP001054945"/>
    </source>
</evidence>
<dbReference type="Proteomes" id="UP001054945">
    <property type="component" value="Unassembled WGS sequence"/>
</dbReference>
<comment type="caution">
    <text evidence="1">The sequence shown here is derived from an EMBL/GenBank/DDBJ whole genome shotgun (WGS) entry which is preliminary data.</text>
</comment>
<evidence type="ECO:0000313" key="1">
    <source>
        <dbReference type="EMBL" id="GIY18933.1"/>
    </source>
</evidence>
<organism evidence="1 2">
    <name type="scientific">Caerostris extrusa</name>
    <name type="common">Bark spider</name>
    <name type="synonym">Caerostris bankana</name>
    <dbReference type="NCBI Taxonomy" id="172846"/>
    <lineage>
        <taxon>Eukaryota</taxon>
        <taxon>Metazoa</taxon>
        <taxon>Ecdysozoa</taxon>
        <taxon>Arthropoda</taxon>
        <taxon>Chelicerata</taxon>
        <taxon>Arachnida</taxon>
        <taxon>Araneae</taxon>
        <taxon>Araneomorphae</taxon>
        <taxon>Entelegynae</taxon>
        <taxon>Araneoidea</taxon>
        <taxon>Araneidae</taxon>
        <taxon>Caerostris</taxon>
    </lineage>
</organism>
<protein>
    <submittedName>
        <fullName evidence="1">Uncharacterized protein</fullName>
    </submittedName>
</protein>
<gene>
    <name evidence="1" type="ORF">CEXT_797271</name>
</gene>
<dbReference type="EMBL" id="BPLR01007695">
    <property type="protein sequence ID" value="GIY18933.1"/>
    <property type="molecule type" value="Genomic_DNA"/>
</dbReference>
<sequence>MRLLLLPAYSSTNRSLSHRQMLFKFYNVKLILCRRLLLLLHLHQWDTIDSTNAITVPQTNALPCSTNE</sequence>
<keyword evidence="2" id="KW-1185">Reference proteome</keyword>
<proteinExistence type="predicted"/>
<name>A0AAV4RG04_CAEEX</name>